<evidence type="ECO:0000313" key="2">
    <source>
        <dbReference type="EMBL" id="RPD62614.1"/>
    </source>
</evidence>
<dbReference type="Proteomes" id="UP000313359">
    <property type="component" value="Unassembled WGS sequence"/>
</dbReference>
<name>A0A5C2SHB1_9APHY</name>
<organism evidence="2 3">
    <name type="scientific">Lentinus tigrinus ALCF2SS1-6</name>
    <dbReference type="NCBI Taxonomy" id="1328759"/>
    <lineage>
        <taxon>Eukaryota</taxon>
        <taxon>Fungi</taxon>
        <taxon>Dikarya</taxon>
        <taxon>Basidiomycota</taxon>
        <taxon>Agaricomycotina</taxon>
        <taxon>Agaricomycetes</taxon>
        <taxon>Polyporales</taxon>
        <taxon>Polyporaceae</taxon>
        <taxon>Lentinus</taxon>
    </lineage>
</organism>
<sequence>MTYVSTGRGNGVYSLSFSAHCYEQSGTDLLRFSAVRLAFHSAPTRHRRRRRRCIIYVGHDRRCSCSILTGIARECAREGARGCVHATVPDLASAGDGARRSSLRRAHHDLSGWRCDLSPSLSSLPTPTIPLDSPPPTPTTSNATLERRRRLFSLRATDRAAHPVRSVP</sequence>
<feature type="region of interest" description="Disordered" evidence="1">
    <location>
        <begin position="124"/>
        <end position="144"/>
    </location>
</feature>
<evidence type="ECO:0000313" key="3">
    <source>
        <dbReference type="Proteomes" id="UP000313359"/>
    </source>
</evidence>
<reference evidence="2" key="1">
    <citation type="journal article" date="2018" name="Genome Biol. Evol.">
        <title>Genomics and development of Lentinus tigrinus, a white-rot wood-decaying mushroom with dimorphic fruiting bodies.</title>
        <authorList>
            <person name="Wu B."/>
            <person name="Xu Z."/>
            <person name="Knudson A."/>
            <person name="Carlson A."/>
            <person name="Chen N."/>
            <person name="Kovaka S."/>
            <person name="LaButti K."/>
            <person name="Lipzen A."/>
            <person name="Pennachio C."/>
            <person name="Riley R."/>
            <person name="Schakwitz W."/>
            <person name="Umezawa K."/>
            <person name="Ohm R.A."/>
            <person name="Grigoriev I.V."/>
            <person name="Nagy L.G."/>
            <person name="Gibbons J."/>
            <person name="Hibbett D."/>
        </authorList>
    </citation>
    <scope>NUCLEOTIDE SEQUENCE [LARGE SCALE GENOMIC DNA]</scope>
    <source>
        <strain evidence="2">ALCF2SS1-6</strain>
    </source>
</reference>
<keyword evidence="3" id="KW-1185">Reference proteome</keyword>
<proteinExistence type="predicted"/>
<evidence type="ECO:0000256" key="1">
    <source>
        <dbReference type="SAM" id="MobiDB-lite"/>
    </source>
</evidence>
<dbReference type="AlphaFoldDB" id="A0A5C2SHB1"/>
<dbReference type="EMBL" id="ML122258">
    <property type="protein sequence ID" value="RPD62614.1"/>
    <property type="molecule type" value="Genomic_DNA"/>
</dbReference>
<protein>
    <submittedName>
        <fullName evidence="2">Uncharacterized protein</fullName>
    </submittedName>
</protein>
<accession>A0A5C2SHB1</accession>
<gene>
    <name evidence="2" type="ORF">L227DRAFT_431547</name>
</gene>